<evidence type="ECO:0000313" key="2">
    <source>
        <dbReference type="EMBL" id="SNT05098.1"/>
    </source>
</evidence>
<evidence type="ECO:0000256" key="1">
    <source>
        <dbReference type="SAM" id="SignalP"/>
    </source>
</evidence>
<reference evidence="2 3" key="1">
    <citation type="submission" date="2017-06" db="EMBL/GenBank/DDBJ databases">
        <authorList>
            <person name="Kim H.J."/>
            <person name="Triplett B.A."/>
        </authorList>
    </citation>
    <scope>NUCLEOTIDE SEQUENCE [LARGE SCALE GENOMIC DNA]</scope>
    <source>
        <strain evidence="2 3">DSM 19307</strain>
    </source>
</reference>
<evidence type="ECO:0000313" key="3">
    <source>
        <dbReference type="Proteomes" id="UP000198393"/>
    </source>
</evidence>
<dbReference type="EMBL" id="FZPD01000003">
    <property type="protein sequence ID" value="SNT05098.1"/>
    <property type="molecule type" value="Genomic_DNA"/>
</dbReference>
<feature type="chain" id="PRO_5011991973" evidence="1">
    <location>
        <begin position="20"/>
        <end position="213"/>
    </location>
</feature>
<feature type="signal peptide" evidence="1">
    <location>
        <begin position="1"/>
        <end position="19"/>
    </location>
</feature>
<organism evidence="2 3">
    <name type="scientific">Ekhidna lutea</name>
    <dbReference type="NCBI Taxonomy" id="447679"/>
    <lineage>
        <taxon>Bacteria</taxon>
        <taxon>Pseudomonadati</taxon>
        <taxon>Bacteroidota</taxon>
        <taxon>Cytophagia</taxon>
        <taxon>Cytophagales</taxon>
        <taxon>Reichenbachiellaceae</taxon>
        <taxon>Ekhidna</taxon>
    </lineage>
</organism>
<gene>
    <name evidence="2" type="ORF">SAMN05421640_2170</name>
</gene>
<protein>
    <submittedName>
        <fullName evidence="2">Uncharacterized protein</fullName>
    </submittedName>
</protein>
<dbReference type="RefSeq" id="WP_089356878.1">
    <property type="nucleotide sequence ID" value="NZ_FZPD01000003.1"/>
</dbReference>
<keyword evidence="3" id="KW-1185">Reference proteome</keyword>
<keyword evidence="1" id="KW-0732">Signal</keyword>
<sequence length="213" mass="23734">MKILLKTTLLLFFVYSIQAQTDLKSLDGNISSEEAKGLEVLDKNESNQLLIDPSSDSYLKITVKSEELYVASLCICNEQDEVTVLHASAALGQILYKKEGDQWSTNQKFDWQLREVDMKDATIAKRNQYLRDNGWVANTMNMGNAGETEFIIDRQAYGENLKIAIGLMTAKNPNNIVGIPSGGTGDCANQKLVAGDPKNSYQFEVANWIEIEN</sequence>
<name>A0A239JI75_EKHLU</name>
<accession>A0A239JI75</accession>
<dbReference type="OrthoDB" id="1494361at2"/>
<dbReference type="AlphaFoldDB" id="A0A239JI75"/>
<proteinExistence type="predicted"/>
<dbReference type="Proteomes" id="UP000198393">
    <property type="component" value="Unassembled WGS sequence"/>
</dbReference>